<feature type="chain" id="PRO_5026258540" description="DUF2846 domain-containing protein" evidence="1">
    <location>
        <begin position="24"/>
        <end position="180"/>
    </location>
</feature>
<keyword evidence="1" id="KW-0732">Signal</keyword>
<evidence type="ECO:0000313" key="4">
    <source>
        <dbReference type="Proteomes" id="UP000430634"/>
    </source>
</evidence>
<reference evidence="5" key="2">
    <citation type="journal article" date="2019" name="Int. J. Syst. Evol. Microbiol.">
        <title>The Global Catalogue of Microorganisms (GCM) 10K type strain sequencing project: providing services to taxonomists for standard genome sequencing and annotation.</title>
        <authorList>
            <consortium name="The Broad Institute Genomics Platform"/>
            <consortium name="The Broad Institute Genome Sequencing Center for Infectious Disease"/>
            <person name="Wu L."/>
            <person name="Ma J."/>
        </authorList>
    </citation>
    <scope>NUCLEOTIDE SEQUENCE [LARGE SCALE GENOMIC DNA]</scope>
    <source>
        <strain evidence="5">CGMCC 1.15931</strain>
    </source>
</reference>
<evidence type="ECO:0000256" key="1">
    <source>
        <dbReference type="SAM" id="SignalP"/>
    </source>
</evidence>
<name>A0A6I3T148_9BURK</name>
<dbReference type="OrthoDB" id="8758935at2"/>
<dbReference type="EMBL" id="BMKG01000018">
    <property type="protein sequence ID" value="GGC13832.1"/>
    <property type="molecule type" value="Genomic_DNA"/>
</dbReference>
<comment type="caution">
    <text evidence="3">The sequence shown here is derived from an EMBL/GenBank/DDBJ whole genome shotgun (WGS) entry which is preliminary data.</text>
</comment>
<evidence type="ECO:0000313" key="2">
    <source>
        <dbReference type="EMBL" id="GGC13832.1"/>
    </source>
</evidence>
<gene>
    <name evidence="2" type="ORF">GCM10011572_39050</name>
    <name evidence="3" type="ORF">GM672_20320</name>
</gene>
<evidence type="ECO:0000313" key="3">
    <source>
        <dbReference type="EMBL" id="MTV55079.1"/>
    </source>
</evidence>
<reference evidence="2" key="1">
    <citation type="journal article" date="2014" name="Int. J. Syst. Evol. Microbiol.">
        <title>Complete genome of a new Firmicutes species belonging to the dominant human colonic microbiota ('Ruminococcus bicirculans') reveals two chromosomes and a selective capacity to utilize plant glucans.</title>
        <authorList>
            <consortium name="NISC Comparative Sequencing Program"/>
            <person name="Wegmann U."/>
            <person name="Louis P."/>
            <person name="Goesmann A."/>
            <person name="Henrissat B."/>
            <person name="Duncan S.H."/>
            <person name="Flint H.J."/>
        </authorList>
    </citation>
    <scope>NUCLEOTIDE SEQUENCE</scope>
    <source>
        <strain evidence="2">CGMCC 1.15931</strain>
    </source>
</reference>
<dbReference type="RefSeq" id="WP_155472357.1">
    <property type="nucleotide sequence ID" value="NZ_BMKG01000018.1"/>
</dbReference>
<accession>A0A6I3T148</accession>
<feature type="signal peptide" evidence="1">
    <location>
        <begin position="1"/>
        <end position="23"/>
    </location>
</feature>
<protein>
    <recommendedName>
        <fullName evidence="6">DUF2846 domain-containing protein</fullName>
    </recommendedName>
</protein>
<dbReference type="Proteomes" id="UP000430634">
    <property type="component" value="Unassembled WGS sequence"/>
</dbReference>
<organism evidence="3 4">
    <name type="scientific">Pseudoduganella buxea</name>
    <dbReference type="NCBI Taxonomy" id="1949069"/>
    <lineage>
        <taxon>Bacteria</taxon>
        <taxon>Pseudomonadati</taxon>
        <taxon>Pseudomonadota</taxon>
        <taxon>Betaproteobacteria</taxon>
        <taxon>Burkholderiales</taxon>
        <taxon>Oxalobacteraceae</taxon>
        <taxon>Telluria group</taxon>
        <taxon>Pseudoduganella</taxon>
    </lineage>
</organism>
<keyword evidence="5" id="KW-1185">Reference proteome</keyword>
<reference evidence="2" key="4">
    <citation type="submission" date="2024-05" db="EMBL/GenBank/DDBJ databases">
        <authorList>
            <person name="Sun Q."/>
            <person name="Zhou Y."/>
        </authorList>
    </citation>
    <scope>NUCLEOTIDE SEQUENCE</scope>
    <source>
        <strain evidence="2">CGMCC 1.15931</strain>
    </source>
</reference>
<proteinExistence type="predicted"/>
<dbReference type="EMBL" id="WNKZ01000070">
    <property type="protein sequence ID" value="MTV55079.1"/>
    <property type="molecule type" value="Genomic_DNA"/>
</dbReference>
<evidence type="ECO:0000313" key="5">
    <source>
        <dbReference type="Proteomes" id="UP000622638"/>
    </source>
</evidence>
<reference evidence="3 4" key="3">
    <citation type="submission" date="2019-11" db="EMBL/GenBank/DDBJ databases">
        <title>Type strains purchased from KCTC, JCM and DSMZ.</title>
        <authorList>
            <person name="Lu H."/>
        </authorList>
    </citation>
    <scope>NUCLEOTIDE SEQUENCE [LARGE SCALE GENOMIC DNA]</scope>
    <source>
        <strain evidence="3 4">KCTC 52429</strain>
    </source>
</reference>
<dbReference type="AlphaFoldDB" id="A0A6I3T148"/>
<sequence>MDYRSFLAAPLLALLLVAGQAGAAPARAEVPLHYGPNDVKAGEFSFQILRGFVGNLTASGFDTYTVFLKPEKAGEPWLHVTMPSSQGLGYNLRSYESGDANLVAVSFYREGGQLYAVEAERTGTTPAERLKKGAVQFKRYKFNGDTDVPMFERDDVVRARAPFQDASEALKKEFFGAAGK</sequence>
<dbReference type="Proteomes" id="UP000622638">
    <property type="component" value="Unassembled WGS sequence"/>
</dbReference>
<evidence type="ECO:0008006" key="6">
    <source>
        <dbReference type="Google" id="ProtNLM"/>
    </source>
</evidence>